<evidence type="ECO:0000256" key="10">
    <source>
        <dbReference type="SAM" id="Coils"/>
    </source>
</evidence>
<dbReference type="Pfam" id="PF08286">
    <property type="entry name" value="Spc24"/>
    <property type="match status" value="1"/>
</dbReference>
<evidence type="ECO:0000256" key="4">
    <source>
        <dbReference type="ARBA" id="ARBA00022838"/>
    </source>
</evidence>
<gene>
    <name evidence="11" type="ORF">LODBEIA_P01850</name>
</gene>
<keyword evidence="5 10" id="KW-0175">Coiled coil</keyword>
<comment type="subcellular location">
    <subcellularLocation>
        <location evidence="9">Nucleus</location>
    </subcellularLocation>
    <subcellularLocation>
        <location evidence="9">Chromosome</location>
        <location evidence="9">Centromere</location>
        <location evidence="9">Kinetochore</location>
    </subcellularLocation>
</comment>
<evidence type="ECO:0000256" key="1">
    <source>
        <dbReference type="ARBA" id="ARBA00022454"/>
    </source>
</evidence>
<accession>A0ABP0ZFL1</accession>
<dbReference type="InterPro" id="IPR038066">
    <property type="entry name" value="Spc24_Fungi_globular_sf"/>
</dbReference>
<evidence type="ECO:0000256" key="8">
    <source>
        <dbReference type="ARBA" id="ARBA00023328"/>
    </source>
</evidence>
<feature type="coiled-coil region" evidence="10">
    <location>
        <begin position="47"/>
        <end position="74"/>
    </location>
</feature>
<evidence type="ECO:0000313" key="11">
    <source>
        <dbReference type="EMBL" id="CAK9435458.1"/>
    </source>
</evidence>
<evidence type="ECO:0000256" key="5">
    <source>
        <dbReference type="ARBA" id="ARBA00023054"/>
    </source>
</evidence>
<protein>
    <recommendedName>
        <fullName evidence="9">Kinetochore protein Spc24</fullName>
    </recommendedName>
</protein>
<dbReference type="Gene3D" id="3.30.160.430">
    <property type="match status" value="1"/>
</dbReference>
<dbReference type="GeneID" id="92205381"/>
<keyword evidence="8 9" id="KW-0137">Centromere</keyword>
<sequence length="238" mass="27088">MMVQKMESSEEMLQRVIDELNSGEDAEIMRQINATIRHTTAKHQQKVNELTKINKQLTYDIQQKQKEINLLNQINDYNHELIEANSKIAGFTPSSPIDRSLNVFQNIQLRMDEMENLRMKLINESRVINAAITNSRNTQSVLNQEYSSLQDELNNPEQELGDPQQILENDTQIQKISLFRQLGVKVVTMSDESAPSSSTTPTMESDVVVLNSGDRATTLTIGPELSDKEIADLIWENL</sequence>
<name>A0ABP0ZFL1_9ASCO</name>
<reference evidence="11 12" key="1">
    <citation type="submission" date="2024-03" db="EMBL/GenBank/DDBJ databases">
        <authorList>
            <person name="Brejova B."/>
        </authorList>
    </citation>
    <scope>NUCLEOTIDE SEQUENCE [LARGE SCALE GENOMIC DNA]</scope>
    <source>
        <strain evidence="11 12">CBS 14171</strain>
    </source>
</reference>
<comment type="subunit">
    <text evidence="9">Component of the NDC80 complex.</text>
</comment>
<evidence type="ECO:0000256" key="9">
    <source>
        <dbReference type="RuleBase" id="RU368011"/>
    </source>
</evidence>
<keyword evidence="6 9" id="KW-0539">Nucleus</keyword>
<dbReference type="SUPFAM" id="SSF143026">
    <property type="entry name" value="Kinetochore globular domain"/>
    <property type="match status" value="1"/>
</dbReference>
<evidence type="ECO:0000256" key="3">
    <source>
        <dbReference type="ARBA" id="ARBA00022776"/>
    </source>
</evidence>
<comment type="similarity">
    <text evidence="9">Belongs to the SPC24 family.</text>
</comment>
<keyword evidence="1 9" id="KW-0158">Chromosome</keyword>
<keyword evidence="12" id="KW-1185">Reference proteome</keyword>
<dbReference type="RefSeq" id="XP_066827123.1">
    <property type="nucleotide sequence ID" value="XM_066971783.1"/>
</dbReference>
<comment type="function">
    <text evidence="9">Acts as a component of the essential kinetochore-associated NDC80 complex, which is required for chromosome segregation and spindle checkpoint activity.</text>
</comment>
<evidence type="ECO:0000256" key="6">
    <source>
        <dbReference type="ARBA" id="ARBA00023242"/>
    </source>
</evidence>
<evidence type="ECO:0000256" key="2">
    <source>
        <dbReference type="ARBA" id="ARBA00022618"/>
    </source>
</evidence>
<organism evidence="11 12">
    <name type="scientific">Lodderomyces beijingensis</name>
    <dbReference type="NCBI Taxonomy" id="1775926"/>
    <lineage>
        <taxon>Eukaryota</taxon>
        <taxon>Fungi</taxon>
        <taxon>Dikarya</taxon>
        <taxon>Ascomycota</taxon>
        <taxon>Saccharomycotina</taxon>
        <taxon>Pichiomycetes</taxon>
        <taxon>Debaryomycetaceae</taxon>
        <taxon>Candida/Lodderomyces clade</taxon>
        <taxon>Lodderomyces</taxon>
    </lineage>
</organism>
<keyword evidence="2 9" id="KW-0132">Cell division</keyword>
<dbReference type="EMBL" id="OZ022405">
    <property type="protein sequence ID" value="CAK9435458.1"/>
    <property type="molecule type" value="Genomic_DNA"/>
</dbReference>
<keyword evidence="4 9" id="KW-0995">Kinetochore</keyword>
<dbReference type="Proteomes" id="UP001497383">
    <property type="component" value="Chromosome 1"/>
</dbReference>
<evidence type="ECO:0000313" key="12">
    <source>
        <dbReference type="Proteomes" id="UP001497383"/>
    </source>
</evidence>
<keyword evidence="3 9" id="KW-0498">Mitosis</keyword>
<keyword evidence="7 9" id="KW-0131">Cell cycle</keyword>
<proteinExistence type="inferred from homology"/>
<dbReference type="InterPro" id="IPR013252">
    <property type="entry name" value="Ndc80_Spc24"/>
</dbReference>
<evidence type="ECO:0000256" key="7">
    <source>
        <dbReference type="ARBA" id="ARBA00023306"/>
    </source>
</evidence>